<gene>
    <name evidence="2" type="ORF">BDK51DRAFT_32184</name>
</gene>
<proteinExistence type="predicted"/>
<accession>A0A4P9W6H4</accession>
<evidence type="ECO:0000313" key="3">
    <source>
        <dbReference type="Proteomes" id="UP000269721"/>
    </source>
</evidence>
<evidence type="ECO:0000256" key="1">
    <source>
        <dbReference type="SAM" id="MobiDB-lite"/>
    </source>
</evidence>
<sequence length="258" mass="28892">MSAGLARALPLKPAASLFYNCMQRIRPRLPEAAYLLQLVRGAKTGLDRFSGWGKQPWPAGGSQNNGSKKPDGKPLSFIMGRVENAGRIEPKPAAARARGSQDVGTASHIDGMLDPPYGPLISDLQSNEYSRLAKSAKDCRGPGRELSIKYLSSQGDLLRLLIFNPLDDFDLTDLDVQKYIRIKTLMKDLRMKDIFVIFRLTRELHAKPFYKKLYNVPPDDETMRPERGRLHAAVAIKREPFSWVMRELGNSLPSGLRT</sequence>
<organism evidence="2 3">
    <name type="scientific">Blyttiomyces helicus</name>
    <dbReference type="NCBI Taxonomy" id="388810"/>
    <lineage>
        <taxon>Eukaryota</taxon>
        <taxon>Fungi</taxon>
        <taxon>Fungi incertae sedis</taxon>
        <taxon>Chytridiomycota</taxon>
        <taxon>Chytridiomycota incertae sedis</taxon>
        <taxon>Chytridiomycetes</taxon>
        <taxon>Chytridiomycetes incertae sedis</taxon>
        <taxon>Blyttiomyces</taxon>
    </lineage>
</organism>
<dbReference type="Proteomes" id="UP000269721">
    <property type="component" value="Unassembled WGS sequence"/>
</dbReference>
<protein>
    <submittedName>
        <fullName evidence="2">Uncharacterized protein</fullName>
    </submittedName>
</protein>
<evidence type="ECO:0000313" key="2">
    <source>
        <dbReference type="EMBL" id="RKO85726.1"/>
    </source>
</evidence>
<dbReference type="AlphaFoldDB" id="A0A4P9W6H4"/>
<reference evidence="3" key="1">
    <citation type="journal article" date="2018" name="Nat. Microbiol.">
        <title>Leveraging single-cell genomics to expand the fungal tree of life.</title>
        <authorList>
            <person name="Ahrendt S.R."/>
            <person name="Quandt C.A."/>
            <person name="Ciobanu D."/>
            <person name="Clum A."/>
            <person name="Salamov A."/>
            <person name="Andreopoulos B."/>
            <person name="Cheng J.F."/>
            <person name="Woyke T."/>
            <person name="Pelin A."/>
            <person name="Henrissat B."/>
            <person name="Reynolds N.K."/>
            <person name="Benny G.L."/>
            <person name="Smith M.E."/>
            <person name="James T.Y."/>
            <person name="Grigoriev I.V."/>
        </authorList>
    </citation>
    <scope>NUCLEOTIDE SEQUENCE [LARGE SCALE GENOMIC DNA]</scope>
</reference>
<dbReference type="EMBL" id="KZ998806">
    <property type="protein sequence ID" value="RKO85726.1"/>
    <property type="molecule type" value="Genomic_DNA"/>
</dbReference>
<keyword evidence="3" id="KW-1185">Reference proteome</keyword>
<feature type="region of interest" description="Disordered" evidence="1">
    <location>
        <begin position="50"/>
        <end position="76"/>
    </location>
</feature>
<name>A0A4P9W6H4_9FUNG</name>